<dbReference type="SMART" id="SM00239">
    <property type="entry name" value="C2"/>
    <property type="match status" value="1"/>
</dbReference>
<dbReference type="CDD" id="cd00030">
    <property type="entry name" value="C2"/>
    <property type="match status" value="1"/>
</dbReference>
<dbReference type="Gene3D" id="2.60.40.150">
    <property type="entry name" value="C2 domain"/>
    <property type="match status" value="1"/>
</dbReference>
<feature type="domain" description="C2" evidence="1">
    <location>
        <begin position="1"/>
        <end position="111"/>
    </location>
</feature>
<name>A0A9N8HG03_9STRA</name>
<dbReference type="EMBL" id="CAICTM010000483">
    <property type="protein sequence ID" value="CAB9511422.1"/>
    <property type="molecule type" value="Genomic_DNA"/>
</dbReference>
<sequence>MGKLIILLNKVTNLVDEDALGKSDPYVKFELEQDNLIFDKDFGDKFSSKKKDDLNPVWDETIEFDDIPGLNNMVLKCIVKDDDPIFDDKLGSCKINLEELGLSGDPTPVDRVVDDNWISKDARIFLQISYEE</sequence>
<dbReference type="Pfam" id="PF00168">
    <property type="entry name" value="C2"/>
    <property type="match status" value="1"/>
</dbReference>
<dbReference type="InterPro" id="IPR035892">
    <property type="entry name" value="C2_domain_sf"/>
</dbReference>
<gene>
    <name evidence="2" type="ORF">SEMRO_484_G152220.1</name>
</gene>
<comment type="caution">
    <text evidence="2">The sequence shown here is derived from an EMBL/GenBank/DDBJ whole genome shotgun (WGS) entry which is preliminary data.</text>
</comment>
<evidence type="ECO:0000313" key="2">
    <source>
        <dbReference type="EMBL" id="CAB9511422.1"/>
    </source>
</evidence>
<dbReference type="PROSITE" id="PS50004">
    <property type="entry name" value="C2"/>
    <property type="match status" value="1"/>
</dbReference>
<dbReference type="Proteomes" id="UP001153069">
    <property type="component" value="Unassembled WGS sequence"/>
</dbReference>
<keyword evidence="3" id="KW-1185">Reference proteome</keyword>
<dbReference type="InterPro" id="IPR000008">
    <property type="entry name" value="C2_dom"/>
</dbReference>
<proteinExistence type="predicted"/>
<evidence type="ECO:0000259" key="1">
    <source>
        <dbReference type="PROSITE" id="PS50004"/>
    </source>
</evidence>
<dbReference type="GO" id="GO:0010628">
    <property type="term" value="P:positive regulation of gene expression"/>
    <property type="evidence" value="ECO:0007669"/>
    <property type="project" value="TreeGrafter"/>
</dbReference>
<dbReference type="OrthoDB" id="270970at2759"/>
<reference evidence="2" key="1">
    <citation type="submission" date="2020-06" db="EMBL/GenBank/DDBJ databases">
        <authorList>
            <consortium name="Plant Systems Biology data submission"/>
        </authorList>
    </citation>
    <scope>NUCLEOTIDE SEQUENCE</scope>
    <source>
        <strain evidence="2">D6</strain>
    </source>
</reference>
<dbReference type="AlphaFoldDB" id="A0A9N8HG03"/>
<protein>
    <submittedName>
        <fullName evidence="2">Synaptotagmin-10</fullName>
    </submittedName>
</protein>
<dbReference type="SUPFAM" id="SSF49562">
    <property type="entry name" value="C2 domain (Calcium/lipid-binding domain, CaLB)"/>
    <property type="match status" value="1"/>
</dbReference>
<dbReference type="PANTHER" id="PTHR47800">
    <property type="entry name" value="C2 DOMAIN-CONTAINING PROTEIN"/>
    <property type="match status" value="1"/>
</dbReference>
<accession>A0A9N8HG03</accession>
<organism evidence="2 3">
    <name type="scientific">Seminavis robusta</name>
    <dbReference type="NCBI Taxonomy" id="568900"/>
    <lineage>
        <taxon>Eukaryota</taxon>
        <taxon>Sar</taxon>
        <taxon>Stramenopiles</taxon>
        <taxon>Ochrophyta</taxon>
        <taxon>Bacillariophyta</taxon>
        <taxon>Bacillariophyceae</taxon>
        <taxon>Bacillariophycidae</taxon>
        <taxon>Naviculales</taxon>
        <taxon>Naviculaceae</taxon>
        <taxon>Seminavis</taxon>
    </lineage>
</organism>
<evidence type="ECO:0000313" key="3">
    <source>
        <dbReference type="Proteomes" id="UP001153069"/>
    </source>
</evidence>
<dbReference type="PANTHER" id="PTHR47800:SF5">
    <property type="entry name" value="FER-1-LIKE PROTEIN 6"/>
    <property type="match status" value="1"/>
</dbReference>